<dbReference type="GO" id="GO:0000781">
    <property type="term" value="C:chromosome, telomeric region"/>
    <property type="evidence" value="ECO:0007669"/>
    <property type="project" value="TreeGrafter"/>
</dbReference>
<comment type="subcellular location">
    <subcellularLocation>
        <location evidence="1">Nucleus</location>
    </subcellularLocation>
</comment>
<protein>
    <submittedName>
        <fullName evidence="7">Nucleic acid-binding protein</fullName>
    </submittedName>
</protein>
<keyword evidence="5" id="KW-0539">Nucleus</keyword>
<evidence type="ECO:0000256" key="4">
    <source>
        <dbReference type="ARBA" id="ARBA00023125"/>
    </source>
</evidence>
<dbReference type="GO" id="GO:0000724">
    <property type="term" value="P:double-strand break repair via homologous recombination"/>
    <property type="evidence" value="ECO:0007669"/>
    <property type="project" value="TreeGrafter"/>
</dbReference>
<dbReference type="PIRSF" id="PIRSF036949">
    <property type="entry name" value="RPA32"/>
    <property type="match status" value="1"/>
</dbReference>
<evidence type="ECO:0000313" key="8">
    <source>
        <dbReference type="Proteomes" id="UP000076798"/>
    </source>
</evidence>
<proteinExistence type="inferred from homology"/>
<dbReference type="InterPro" id="IPR014892">
    <property type="entry name" value="RPA_C"/>
</dbReference>
<dbReference type="InterPro" id="IPR036388">
    <property type="entry name" value="WH-like_DNA-bd_sf"/>
</dbReference>
<dbReference type="AlphaFoldDB" id="A0A165Y970"/>
<dbReference type="Proteomes" id="UP000076798">
    <property type="component" value="Unassembled WGS sequence"/>
</dbReference>
<accession>A0A165Y970</accession>
<dbReference type="InterPro" id="IPR014646">
    <property type="entry name" value="Rfa2/RPA32"/>
</dbReference>
<dbReference type="SUPFAM" id="SSF46785">
    <property type="entry name" value="Winged helix' DNA-binding domain"/>
    <property type="match status" value="1"/>
</dbReference>
<evidence type="ECO:0000313" key="7">
    <source>
        <dbReference type="EMBL" id="KZT33008.1"/>
    </source>
</evidence>
<dbReference type="GO" id="GO:0006260">
    <property type="term" value="P:DNA replication"/>
    <property type="evidence" value="ECO:0007669"/>
    <property type="project" value="UniProtKB-KW"/>
</dbReference>
<dbReference type="InterPro" id="IPR040260">
    <property type="entry name" value="RFA2-like"/>
</dbReference>
<reference evidence="7 8" key="1">
    <citation type="journal article" date="2016" name="Mol. Biol. Evol.">
        <title>Comparative Genomics of Early-Diverging Mushroom-Forming Fungi Provides Insights into the Origins of Lignocellulose Decay Capabilities.</title>
        <authorList>
            <person name="Nagy L.G."/>
            <person name="Riley R."/>
            <person name="Tritt A."/>
            <person name="Adam C."/>
            <person name="Daum C."/>
            <person name="Floudas D."/>
            <person name="Sun H."/>
            <person name="Yadav J.S."/>
            <person name="Pangilinan J."/>
            <person name="Larsson K.H."/>
            <person name="Matsuura K."/>
            <person name="Barry K."/>
            <person name="Labutti K."/>
            <person name="Kuo R."/>
            <person name="Ohm R.A."/>
            <person name="Bhattacharya S.S."/>
            <person name="Shirouzu T."/>
            <person name="Yoshinaga Y."/>
            <person name="Martin F.M."/>
            <person name="Grigoriev I.V."/>
            <person name="Hibbett D.S."/>
        </authorList>
    </citation>
    <scope>NUCLEOTIDE SEQUENCE [LARGE SCALE GENOMIC DNA]</scope>
    <source>
        <strain evidence="7 8">HHB10207 ss-3</strain>
    </source>
</reference>
<dbReference type="PANTHER" id="PTHR13989">
    <property type="entry name" value="REPLICATION PROTEIN A-RELATED"/>
    <property type="match status" value="1"/>
</dbReference>
<keyword evidence="8" id="KW-1185">Reference proteome</keyword>
<dbReference type="GO" id="GO:0006289">
    <property type="term" value="P:nucleotide-excision repair"/>
    <property type="evidence" value="ECO:0007669"/>
    <property type="project" value="TreeGrafter"/>
</dbReference>
<evidence type="ECO:0000256" key="5">
    <source>
        <dbReference type="ARBA" id="ARBA00023242"/>
    </source>
</evidence>
<evidence type="ECO:0000256" key="3">
    <source>
        <dbReference type="ARBA" id="ARBA00022705"/>
    </source>
</evidence>
<sequence length="243" mass="26198">QRSASASALRPVTIKQILTCEQPHADAEFVLDNAELTSIAIVAQIRTIQHGATNMKLTLSDGTGTIDARKWNENGNADGEGPTEEDKLREAGIVEDAYIYAMGSLKTLSGKRSININTVRLVESPYEVFYHIHHAMVARLYYTRGPPNGTAPGARGPDGDVNMYNTGPMTLDPQYATLSPLEKGIVSAILQQRQGADGVNVSAIARSLQGQADANAISDALDKLMDDGHLFTTIDESHYDVST</sequence>
<dbReference type="InterPro" id="IPR012340">
    <property type="entry name" value="NA-bd_OB-fold"/>
</dbReference>
<dbReference type="Gene3D" id="1.10.10.10">
    <property type="entry name" value="Winged helix-like DNA-binding domain superfamily/Winged helix DNA-binding domain"/>
    <property type="match status" value="1"/>
</dbReference>
<keyword evidence="3" id="KW-0235">DNA replication</keyword>
<comment type="similarity">
    <text evidence="2">Belongs to the replication factor A protein 2 family.</text>
</comment>
<evidence type="ECO:0000256" key="1">
    <source>
        <dbReference type="ARBA" id="ARBA00004123"/>
    </source>
</evidence>
<dbReference type="EMBL" id="KV428274">
    <property type="protein sequence ID" value="KZT33008.1"/>
    <property type="molecule type" value="Genomic_DNA"/>
</dbReference>
<keyword evidence="4" id="KW-0238">DNA-binding</keyword>
<evidence type="ECO:0000256" key="2">
    <source>
        <dbReference type="ARBA" id="ARBA00007815"/>
    </source>
</evidence>
<dbReference type="PANTHER" id="PTHR13989:SF16">
    <property type="entry name" value="REPLICATION PROTEIN A2"/>
    <property type="match status" value="1"/>
</dbReference>
<name>A0A165Y970_9AGAM</name>
<dbReference type="CDD" id="cd04478">
    <property type="entry name" value="RPA2_DBD_D"/>
    <property type="match status" value="1"/>
</dbReference>
<dbReference type="GO" id="GO:0003697">
    <property type="term" value="F:single-stranded DNA binding"/>
    <property type="evidence" value="ECO:0007669"/>
    <property type="project" value="TreeGrafter"/>
</dbReference>
<evidence type="ECO:0000259" key="6">
    <source>
        <dbReference type="Pfam" id="PF08784"/>
    </source>
</evidence>
<dbReference type="SUPFAM" id="SSF50249">
    <property type="entry name" value="Nucleic acid-binding proteins"/>
    <property type="match status" value="1"/>
</dbReference>
<dbReference type="GO" id="GO:0005662">
    <property type="term" value="C:DNA replication factor A complex"/>
    <property type="evidence" value="ECO:0007669"/>
    <property type="project" value="TreeGrafter"/>
</dbReference>
<dbReference type="GO" id="GO:0035861">
    <property type="term" value="C:site of double-strand break"/>
    <property type="evidence" value="ECO:0007669"/>
    <property type="project" value="TreeGrafter"/>
</dbReference>
<gene>
    <name evidence="7" type="ORF">SISSUDRAFT_993514</name>
</gene>
<dbReference type="STRING" id="1314776.A0A165Y970"/>
<dbReference type="Gene3D" id="2.40.50.140">
    <property type="entry name" value="Nucleic acid-binding proteins"/>
    <property type="match status" value="1"/>
</dbReference>
<dbReference type="InterPro" id="IPR036390">
    <property type="entry name" value="WH_DNA-bd_sf"/>
</dbReference>
<feature type="domain" description="Replication protein A C-terminal" evidence="6">
    <location>
        <begin position="158"/>
        <end position="236"/>
    </location>
</feature>
<organism evidence="7 8">
    <name type="scientific">Sistotremastrum suecicum HHB10207 ss-3</name>
    <dbReference type="NCBI Taxonomy" id="1314776"/>
    <lineage>
        <taxon>Eukaryota</taxon>
        <taxon>Fungi</taxon>
        <taxon>Dikarya</taxon>
        <taxon>Basidiomycota</taxon>
        <taxon>Agaricomycotina</taxon>
        <taxon>Agaricomycetes</taxon>
        <taxon>Sistotremastrales</taxon>
        <taxon>Sistotremastraceae</taxon>
        <taxon>Sistotremastrum</taxon>
    </lineage>
</organism>
<dbReference type="Pfam" id="PF08784">
    <property type="entry name" value="RPA_C"/>
    <property type="match status" value="1"/>
</dbReference>
<feature type="non-terminal residue" evidence="7">
    <location>
        <position position="1"/>
    </location>
</feature>
<dbReference type="OrthoDB" id="25571at2759"/>